<organism evidence="2">
    <name type="scientific">Tanacetum cinerariifolium</name>
    <name type="common">Dalmatian daisy</name>
    <name type="synonym">Chrysanthemum cinerariifolium</name>
    <dbReference type="NCBI Taxonomy" id="118510"/>
    <lineage>
        <taxon>Eukaryota</taxon>
        <taxon>Viridiplantae</taxon>
        <taxon>Streptophyta</taxon>
        <taxon>Embryophyta</taxon>
        <taxon>Tracheophyta</taxon>
        <taxon>Spermatophyta</taxon>
        <taxon>Magnoliopsida</taxon>
        <taxon>eudicotyledons</taxon>
        <taxon>Gunneridae</taxon>
        <taxon>Pentapetalae</taxon>
        <taxon>asterids</taxon>
        <taxon>campanulids</taxon>
        <taxon>Asterales</taxon>
        <taxon>Asteraceae</taxon>
        <taxon>Asteroideae</taxon>
        <taxon>Anthemideae</taxon>
        <taxon>Anthemidinae</taxon>
        <taxon>Tanacetum</taxon>
    </lineage>
</organism>
<feature type="compositionally biased region" description="Pro residues" evidence="1">
    <location>
        <begin position="176"/>
        <end position="196"/>
    </location>
</feature>
<dbReference type="EMBL" id="BKCJ010225594">
    <property type="protein sequence ID" value="GEY95064.1"/>
    <property type="molecule type" value="Genomic_DNA"/>
</dbReference>
<accession>A0A699HYZ6</accession>
<dbReference type="AlphaFoldDB" id="A0A699HYZ6"/>
<evidence type="ECO:0000256" key="1">
    <source>
        <dbReference type="SAM" id="MobiDB-lite"/>
    </source>
</evidence>
<evidence type="ECO:0000313" key="2">
    <source>
        <dbReference type="EMBL" id="GEY95064.1"/>
    </source>
</evidence>
<sequence length="524" mass="58793">MALTFSDTYNMIAYLTKSDASEGFDQIIDFLITSSTKYALTVNPNIYVSCIKQFCSSVSVKKVNDVTRLQALVDRKKVIITEAIIRDAIQLDDAESIDCLPNEEIFTELSRMGAQVGDLSLHSIKYSSPALTQKVFANMRRAGKGFSGVDTPLFEGMIVAQQADKGAADVDLDVLPTPPPSPIAQPPSPQQQPQPSQPSHDAGILMDILHTLLEIDATMDADEDVILKDVAAVAKEVEVEKTAEIEENADVQGRQAESQAQIYQIDLEHSDKVLSIQDDELEPFELKEVVEVVTTAKLMTEVVTAASATITAAATPITAAILTTAPSAARGKKGVVIRDLEETEPKPLKKQAQIKQDEAYARELEAELNKTINWDDVIDQVQRKEKEDNAVMRYQALKRKPQTESLARKNMMIYLRNMVGFKMEYFKGMSYDDIRPIFEKYFNSNVAFLEKTKEQLEEEESRALKRKTKSQAEKAAKKQKLDKREDMEVLWQLVKERFASLKPKNFSDDFMLTTLTYMLEKPDV</sequence>
<gene>
    <name evidence="2" type="ORF">Tci_467038</name>
</gene>
<name>A0A699HYZ6_TANCI</name>
<proteinExistence type="predicted"/>
<comment type="caution">
    <text evidence="2">The sequence shown here is derived from an EMBL/GenBank/DDBJ whole genome shotgun (WGS) entry which is preliminary data.</text>
</comment>
<feature type="region of interest" description="Disordered" evidence="1">
    <location>
        <begin position="460"/>
        <end position="479"/>
    </location>
</feature>
<reference evidence="2" key="1">
    <citation type="journal article" date="2019" name="Sci. Rep.">
        <title>Draft genome of Tanacetum cinerariifolium, the natural source of mosquito coil.</title>
        <authorList>
            <person name="Yamashiro T."/>
            <person name="Shiraishi A."/>
            <person name="Satake H."/>
            <person name="Nakayama K."/>
        </authorList>
    </citation>
    <scope>NUCLEOTIDE SEQUENCE</scope>
</reference>
<feature type="region of interest" description="Disordered" evidence="1">
    <location>
        <begin position="170"/>
        <end position="201"/>
    </location>
</feature>
<protein>
    <submittedName>
        <fullName evidence="2">Uncharacterized protein</fullName>
    </submittedName>
</protein>